<evidence type="ECO:0000259" key="5">
    <source>
        <dbReference type="Pfam" id="PF01182"/>
    </source>
</evidence>
<proteinExistence type="inferred from homology"/>
<dbReference type="PANTHER" id="PTHR11280">
    <property type="entry name" value="GLUCOSAMINE-6-PHOSPHATE ISOMERASE"/>
    <property type="match status" value="1"/>
</dbReference>
<reference evidence="7" key="1">
    <citation type="submission" date="2016-10" db="EMBL/GenBank/DDBJ databases">
        <authorList>
            <person name="Varghese N."/>
            <person name="Submissions S."/>
        </authorList>
    </citation>
    <scope>NUCLEOTIDE SEQUENCE [LARGE SCALE GENOMIC DNA]</scope>
    <source>
        <strain evidence="7">CGMCC 1.3566</strain>
    </source>
</reference>
<dbReference type="InterPro" id="IPR037171">
    <property type="entry name" value="NagB/RpiA_transferase-like"/>
</dbReference>
<dbReference type="SUPFAM" id="SSF100950">
    <property type="entry name" value="NagB/RpiA/CoA transferase-like"/>
    <property type="match status" value="1"/>
</dbReference>
<dbReference type="Proteomes" id="UP000199095">
    <property type="component" value="Unassembled WGS sequence"/>
</dbReference>
<evidence type="ECO:0000313" key="6">
    <source>
        <dbReference type="EMBL" id="SES72963.1"/>
    </source>
</evidence>
<dbReference type="GO" id="GO:0019262">
    <property type="term" value="P:N-acetylneuraminate catabolic process"/>
    <property type="evidence" value="ECO:0007669"/>
    <property type="project" value="UniProtKB-UniRule"/>
</dbReference>
<dbReference type="Pfam" id="PF01182">
    <property type="entry name" value="Glucosamine_iso"/>
    <property type="match status" value="1"/>
</dbReference>
<comment type="caution">
    <text evidence="4">Lacks conserved residue(s) required for the propagation of feature annotation.</text>
</comment>
<evidence type="ECO:0000256" key="1">
    <source>
        <dbReference type="ARBA" id="ARBA00000644"/>
    </source>
</evidence>
<feature type="active site" description="For ring-opening step" evidence="4">
    <location>
        <position position="143"/>
    </location>
</feature>
<dbReference type="HAMAP" id="MF_01241">
    <property type="entry name" value="GlcN6P_deamin"/>
    <property type="match status" value="1"/>
</dbReference>
<dbReference type="CDD" id="cd01399">
    <property type="entry name" value="GlcN6P_deaminase"/>
    <property type="match status" value="1"/>
</dbReference>
<feature type="domain" description="Glucosamine/galactosamine-6-phosphate isomerase" evidence="5">
    <location>
        <begin position="31"/>
        <end position="226"/>
    </location>
</feature>
<comment type="pathway">
    <text evidence="4">Amino-sugar metabolism; N-acetylneuraminate degradation; D-fructose 6-phosphate from N-acetylneuraminate: step 5/5.</text>
</comment>
<dbReference type="EMBL" id="FOHJ01000001">
    <property type="protein sequence ID" value="SES72963.1"/>
    <property type="molecule type" value="Genomic_DNA"/>
</dbReference>
<dbReference type="FunFam" id="3.40.50.1360:FF:000003">
    <property type="entry name" value="Glucosamine-6-phosphate deaminase"/>
    <property type="match status" value="1"/>
</dbReference>
<evidence type="ECO:0000256" key="2">
    <source>
        <dbReference type="ARBA" id="ARBA00022801"/>
    </source>
</evidence>
<sequence>MDLIKVKDYQTMSEKGCAYLLNHFQTLKNPILGLATGSTPEGLYKQLIEKYKKGFISFRDVSTFNLDEYVGLEEKDPNSYHYYMNEKLFNHIDISKENVHLPNGTVTNLQQECRDYERLIEQAGYVDVQILGLGLNGHIGFNEPGTPFSSRTHAVELNESTREANARFFDSKEAVPRQAITMGIETILESKEILLLVSGKKKAVALARLLSGDIREDFPASALKKHPHVTIIADEDACVHIGEHVYQ</sequence>
<comment type="function">
    <text evidence="4">Catalyzes the reversible isomerization-deamination of glucosamine 6-phosphate (GlcN6P) to form fructose 6-phosphate (Fru6P) and ammonium ion.</text>
</comment>
<dbReference type="Gene3D" id="3.40.50.1360">
    <property type="match status" value="1"/>
</dbReference>
<feature type="active site" description="For ring-opening step" evidence="4">
    <location>
        <position position="136"/>
    </location>
</feature>
<dbReference type="GO" id="GO:0006046">
    <property type="term" value="P:N-acetylglucosamine catabolic process"/>
    <property type="evidence" value="ECO:0007669"/>
    <property type="project" value="UniProtKB-UniRule"/>
</dbReference>
<dbReference type="GO" id="GO:0005975">
    <property type="term" value="P:carbohydrate metabolic process"/>
    <property type="evidence" value="ECO:0007669"/>
    <property type="project" value="InterPro"/>
</dbReference>
<comment type="similarity">
    <text evidence="4">Belongs to the glucosamine/galactosamine-6-phosphate isomerase family. NagB subfamily.</text>
</comment>
<dbReference type="GO" id="GO:0005737">
    <property type="term" value="C:cytoplasm"/>
    <property type="evidence" value="ECO:0007669"/>
    <property type="project" value="TreeGrafter"/>
</dbReference>
<dbReference type="AlphaFoldDB" id="A0A1H9YUZ8"/>
<evidence type="ECO:0000313" key="7">
    <source>
        <dbReference type="Proteomes" id="UP000199095"/>
    </source>
</evidence>
<dbReference type="GO" id="GO:0042802">
    <property type="term" value="F:identical protein binding"/>
    <property type="evidence" value="ECO:0007669"/>
    <property type="project" value="TreeGrafter"/>
</dbReference>
<dbReference type="GO" id="GO:0006043">
    <property type="term" value="P:glucosamine catabolic process"/>
    <property type="evidence" value="ECO:0007669"/>
    <property type="project" value="TreeGrafter"/>
</dbReference>
<dbReference type="EC" id="3.5.99.6" evidence="4"/>
<dbReference type="PROSITE" id="PS01161">
    <property type="entry name" value="GLC_GALNAC_ISOMERASE"/>
    <property type="match status" value="1"/>
</dbReference>
<gene>
    <name evidence="4" type="primary">nagB</name>
    <name evidence="6" type="ORF">SAMN05421676_101304</name>
</gene>
<dbReference type="NCBIfam" id="TIGR00502">
    <property type="entry name" value="nagB"/>
    <property type="match status" value="1"/>
</dbReference>
<keyword evidence="2 4" id="KW-0378">Hydrolase</keyword>
<dbReference type="STRING" id="237682.SAMN05421676_101304"/>
<protein>
    <recommendedName>
        <fullName evidence="4">Glucosamine-6-phosphate deaminase</fullName>
        <ecNumber evidence="4">3.5.99.6</ecNumber>
    </recommendedName>
    <alternativeName>
        <fullName evidence="4">GlcN6P deaminase</fullName>
        <shortName evidence="4">GNPDA</shortName>
    </alternativeName>
    <alternativeName>
        <fullName evidence="4">Glucosamine-6-phosphate isomerase</fullName>
    </alternativeName>
</protein>
<keyword evidence="7" id="KW-1185">Reference proteome</keyword>
<name>A0A1H9YUZ8_9BACI</name>
<keyword evidence="3 4" id="KW-0119">Carbohydrate metabolism</keyword>
<dbReference type="RefSeq" id="WP_093131254.1">
    <property type="nucleotide sequence ID" value="NZ_FOHJ01000001.1"/>
</dbReference>
<dbReference type="InterPro" id="IPR004547">
    <property type="entry name" value="Glucosamine6P_isomerase"/>
</dbReference>
<dbReference type="UniPathway" id="UPA00629">
    <property type="reaction ID" value="UER00684"/>
</dbReference>
<dbReference type="GO" id="GO:0004342">
    <property type="term" value="F:glucosamine-6-phosphate deaminase activity"/>
    <property type="evidence" value="ECO:0007669"/>
    <property type="project" value="UniProtKB-UniRule"/>
</dbReference>
<dbReference type="InterPro" id="IPR018321">
    <property type="entry name" value="Glucosamine6P_isomerase_CS"/>
</dbReference>
<accession>A0A1H9YUZ8</accession>
<evidence type="ECO:0000256" key="4">
    <source>
        <dbReference type="HAMAP-Rule" id="MF_01241"/>
    </source>
</evidence>
<comment type="catalytic activity">
    <reaction evidence="1 4">
        <text>alpha-D-glucosamine 6-phosphate + H2O = beta-D-fructose 6-phosphate + NH4(+)</text>
        <dbReference type="Rhea" id="RHEA:12172"/>
        <dbReference type="ChEBI" id="CHEBI:15377"/>
        <dbReference type="ChEBI" id="CHEBI:28938"/>
        <dbReference type="ChEBI" id="CHEBI:57634"/>
        <dbReference type="ChEBI" id="CHEBI:75989"/>
        <dbReference type="EC" id="3.5.99.6"/>
    </reaction>
</comment>
<organism evidence="6 7">
    <name type="scientific">Salinibacillus kushneri</name>
    <dbReference type="NCBI Taxonomy" id="237682"/>
    <lineage>
        <taxon>Bacteria</taxon>
        <taxon>Bacillati</taxon>
        <taxon>Bacillota</taxon>
        <taxon>Bacilli</taxon>
        <taxon>Bacillales</taxon>
        <taxon>Bacillaceae</taxon>
        <taxon>Salinibacillus</taxon>
    </lineage>
</organism>
<evidence type="ECO:0000256" key="3">
    <source>
        <dbReference type="ARBA" id="ARBA00023277"/>
    </source>
</evidence>
<feature type="active site" description="Proton acceptor; for enolization step" evidence="4">
    <location>
        <position position="67"/>
    </location>
</feature>
<dbReference type="InterPro" id="IPR006148">
    <property type="entry name" value="Glc/Gal-6P_isomerase"/>
</dbReference>
<dbReference type="PANTHER" id="PTHR11280:SF5">
    <property type="entry name" value="GLUCOSAMINE-6-PHOSPHATE ISOMERASE"/>
    <property type="match status" value="1"/>
</dbReference>
<dbReference type="OrthoDB" id="9791139at2"/>
<feature type="active site" description="Proton acceptor; for ring-opening step" evidence="4">
    <location>
        <position position="138"/>
    </location>
</feature>